<feature type="compositionally biased region" description="Acidic residues" evidence="1">
    <location>
        <begin position="414"/>
        <end position="432"/>
    </location>
</feature>
<dbReference type="KEGG" id="zmk:HG535_0F04360"/>
<protein>
    <submittedName>
        <fullName evidence="2">Uncharacterized protein</fullName>
    </submittedName>
</protein>
<feature type="region of interest" description="Disordered" evidence="1">
    <location>
        <begin position="375"/>
        <end position="513"/>
    </location>
</feature>
<evidence type="ECO:0000313" key="2">
    <source>
        <dbReference type="EMBL" id="QLG73924.1"/>
    </source>
</evidence>
<organism evidence="2 3">
    <name type="scientific">Zygotorulaspora mrakii</name>
    <name type="common">Zygosaccharomyces mrakii</name>
    <dbReference type="NCBI Taxonomy" id="42260"/>
    <lineage>
        <taxon>Eukaryota</taxon>
        <taxon>Fungi</taxon>
        <taxon>Dikarya</taxon>
        <taxon>Ascomycota</taxon>
        <taxon>Saccharomycotina</taxon>
        <taxon>Saccharomycetes</taxon>
        <taxon>Saccharomycetales</taxon>
        <taxon>Saccharomycetaceae</taxon>
        <taxon>Zygotorulaspora</taxon>
    </lineage>
</organism>
<feature type="region of interest" description="Disordered" evidence="1">
    <location>
        <begin position="740"/>
        <end position="765"/>
    </location>
</feature>
<feature type="compositionally biased region" description="Basic and acidic residues" evidence="1">
    <location>
        <begin position="401"/>
        <end position="413"/>
    </location>
</feature>
<sequence>MWSAVKDGGASHTGKAQKEAVQKMCEHERAPFEPKVRVQRHNSLFIIDYSEIPPQGDSIKTSLTKQKASAITNFKVYIYIDIPTIDYYMDELSDYKLSRFNKKFKLHLLRESIYKCFTNGNGQFWEDLISLNDQLKICTISISSSGSLRYVETVKFLMETCYESLMEYITAGKLEIKFRLEVSPTSHKWFLTFLDKRLISNEIIEFIQTGSYLEFSENASTPFKEYYAQLNSKFTSKHEISGSLESIVIITNLTGVKALLTILSDRPLTSYILQDSIDALHDNGLTTKPSKDNNTDASEEETHLKRESSSLLSFQNSLVTSNKDKSVRIRSLSLNRKLHKSQGFTSDDLMIHKTTSRDISTSNTACAKQTSLDTRNASNFRGESQVNSGTSNINDEQFVSRGDEGDFENIAREGDEEDEEDEEDDEEDDEDDKEKGNDSDDGISFSVPSKLSRSGSSFDVRDSERPASRRGRFRSLSLMDPALHGPFKERGSSLSLEPTEDEPSSFEESKVSNIYVHDGEFEDITSSRKGKKKLNKNLLSRQNSANGLIPPEFYSRISSPSTSASSSNSSLQNLNMAPGTFSKWLGPSESSKDTSPSLENNTNKLFEKKLIDKSYEEHRRQTSINLFSTLMGGLNSNSDKNPLALNFKSNKVIPPEIQILDEEDLLMSGYHNGNGNFTAEETSEDEIRSISTVVGDDNVFGVLDSASSNNLNRKSTGERSLSNSSSKAFAATVDLNLQLYGSNSDDHENKENNQEESVDNGMLRDRPKVKYKKAIQLDLYGDDDLGNMGGWILGGNAR</sequence>
<dbReference type="AlphaFoldDB" id="A0A7H9B6I2"/>
<keyword evidence="3" id="KW-1185">Reference proteome</keyword>
<reference evidence="2 3" key="1">
    <citation type="submission" date="2020-07" db="EMBL/GenBank/DDBJ databases">
        <title>The yeast mating-type switching endonuclease HO is a domesticated member of an unorthodox homing genetic element family.</title>
        <authorList>
            <person name="Coughlan A.Y."/>
            <person name="Lombardi L."/>
            <person name="Braun-Galleani S."/>
            <person name="Martos A.R."/>
            <person name="Galeote V."/>
            <person name="Bigey F."/>
            <person name="Dequin S."/>
            <person name="Byrne K.P."/>
            <person name="Wolfe K.H."/>
        </authorList>
    </citation>
    <scope>NUCLEOTIDE SEQUENCE [LARGE SCALE GENOMIC DNA]</scope>
    <source>
        <strain evidence="2 3">NRRL Y-6702</strain>
    </source>
</reference>
<proteinExistence type="predicted"/>
<gene>
    <name evidence="2" type="ORF">HG535_0F04360</name>
</gene>
<evidence type="ECO:0000313" key="3">
    <source>
        <dbReference type="Proteomes" id="UP000509704"/>
    </source>
</evidence>
<dbReference type="GeneID" id="59237682"/>
<feature type="region of interest" description="Disordered" evidence="1">
    <location>
        <begin position="580"/>
        <end position="601"/>
    </location>
</feature>
<dbReference type="EMBL" id="CP058609">
    <property type="protein sequence ID" value="QLG73924.1"/>
    <property type="molecule type" value="Genomic_DNA"/>
</dbReference>
<feature type="compositionally biased region" description="Polar residues" evidence="1">
    <location>
        <begin position="375"/>
        <end position="397"/>
    </location>
</feature>
<feature type="region of interest" description="Disordered" evidence="1">
    <location>
        <begin position="706"/>
        <end position="725"/>
    </location>
</feature>
<accession>A0A7H9B6I2</accession>
<feature type="region of interest" description="Disordered" evidence="1">
    <location>
        <begin position="284"/>
        <end position="309"/>
    </location>
</feature>
<dbReference type="OrthoDB" id="4070605at2759"/>
<dbReference type="RefSeq" id="XP_037145649.1">
    <property type="nucleotide sequence ID" value="XM_037289754.1"/>
</dbReference>
<name>A0A7H9B6I2_ZYGMR</name>
<feature type="compositionally biased region" description="Basic and acidic residues" evidence="1">
    <location>
        <begin position="744"/>
        <end position="753"/>
    </location>
</feature>
<feature type="region of interest" description="Disordered" evidence="1">
    <location>
        <begin position="1"/>
        <end position="24"/>
    </location>
</feature>
<feature type="compositionally biased region" description="Polar residues" evidence="1">
    <location>
        <begin position="446"/>
        <end position="457"/>
    </location>
</feature>
<feature type="compositionally biased region" description="Basic and acidic residues" evidence="1">
    <location>
        <begin position="289"/>
        <end position="308"/>
    </location>
</feature>
<dbReference type="Proteomes" id="UP000509704">
    <property type="component" value="Chromosome 6"/>
</dbReference>
<evidence type="ECO:0000256" key="1">
    <source>
        <dbReference type="SAM" id="MobiDB-lite"/>
    </source>
</evidence>